<dbReference type="EMBL" id="QYUK01000011">
    <property type="protein sequence ID" value="RJF86264.1"/>
    <property type="molecule type" value="Genomic_DNA"/>
</dbReference>
<protein>
    <submittedName>
        <fullName evidence="1">Uncharacterized protein</fullName>
    </submittedName>
</protein>
<proteinExistence type="predicted"/>
<dbReference type="Proteomes" id="UP000284605">
    <property type="component" value="Unassembled WGS sequence"/>
</dbReference>
<keyword evidence="2" id="KW-1185">Reference proteome</keyword>
<dbReference type="RefSeq" id="WP_119776755.1">
    <property type="nucleotide sequence ID" value="NZ_QYUK01000011.1"/>
</dbReference>
<evidence type="ECO:0000313" key="2">
    <source>
        <dbReference type="Proteomes" id="UP000284605"/>
    </source>
</evidence>
<sequence length="109" mass="12131">MARRVTAVLRASGDNNLRFLAVDALFLDYSFLEPEQRALIGIAYMFGIGGRKGNSTFALRLDFSDGAAASWRLGRLVELLPDPEDPRWLDIDRNQCYLGIRLGEVAQGV</sequence>
<gene>
    <name evidence="1" type="ORF">D3874_03795</name>
</gene>
<organism evidence="1 2">
    <name type="scientific">Oleomonas cavernae</name>
    <dbReference type="NCBI Taxonomy" id="2320859"/>
    <lineage>
        <taxon>Bacteria</taxon>
        <taxon>Pseudomonadati</taxon>
        <taxon>Pseudomonadota</taxon>
        <taxon>Alphaproteobacteria</taxon>
        <taxon>Acetobacterales</taxon>
        <taxon>Acetobacteraceae</taxon>
        <taxon>Oleomonas</taxon>
    </lineage>
</organism>
<accession>A0A418W8E0</accession>
<comment type="caution">
    <text evidence="1">The sequence shown here is derived from an EMBL/GenBank/DDBJ whole genome shotgun (WGS) entry which is preliminary data.</text>
</comment>
<evidence type="ECO:0000313" key="1">
    <source>
        <dbReference type="EMBL" id="RJF86264.1"/>
    </source>
</evidence>
<reference evidence="1 2" key="1">
    <citation type="submission" date="2018-09" db="EMBL/GenBank/DDBJ databases">
        <authorList>
            <person name="Zhu H."/>
        </authorList>
    </citation>
    <scope>NUCLEOTIDE SEQUENCE [LARGE SCALE GENOMIC DNA]</scope>
    <source>
        <strain evidence="1 2">K1W22B-8</strain>
    </source>
</reference>
<name>A0A418W8E0_9PROT</name>
<dbReference type="AlphaFoldDB" id="A0A418W8E0"/>